<dbReference type="GO" id="GO:1902670">
    <property type="term" value="F:carbon dioxide binding"/>
    <property type="evidence" value="ECO:0007669"/>
    <property type="project" value="TreeGrafter"/>
</dbReference>
<organism evidence="2">
    <name type="scientific">Polaromonas hydrogenivorans</name>
    <dbReference type="NCBI Taxonomy" id="335476"/>
    <lineage>
        <taxon>Bacteria</taxon>
        <taxon>Pseudomonadati</taxon>
        <taxon>Pseudomonadota</taxon>
        <taxon>Betaproteobacteria</taxon>
        <taxon>Burkholderiales</taxon>
        <taxon>Comamonadaceae</taxon>
        <taxon>Polaromonas</taxon>
    </lineage>
</organism>
<dbReference type="Pfam" id="PF01455">
    <property type="entry name" value="HupF_HypC"/>
    <property type="match status" value="1"/>
</dbReference>
<dbReference type="RefSeq" id="WP_349281532.1">
    <property type="nucleotide sequence ID" value="NZ_CBCSCU010000030.1"/>
</dbReference>
<evidence type="ECO:0000256" key="1">
    <source>
        <dbReference type="ARBA" id="ARBA00006018"/>
    </source>
</evidence>
<dbReference type="NCBIfam" id="TIGR00074">
    <property type="entry name" value="hypC_hupF"/>
    <property type="match status" value="1"/>
</dbReference>
<dbReference type="SUPFAM" id="SSF159127">
    <property type="entry name" value="HupF/HypC-like"/>
    <property type="match status" value="1"/>
</dbReference>
<dbReference type="PRINTS" id="PR00445">
    <property type="entry name" value="HUPFHYPC"/>
</dbReference>
<dbReference type="FunFam" id="2.30.30.140:FF:000022">
    <property type="entry name" value="Hydrogenase assembly chaperone HybG"/>
    <property type="match status" value="1"/>
</dbReference>
<dbReference type="EMBL" id="CP157675">
    <property type="protein sequence ID" value="XBP72176.1"/>
    <property type="molecule type" value="Genomic_DNA"/>
</dbReference>
<evidence type="ECO:0000313" key="2">
    <source>
        <dbReference type="EMBL" id="XBP72176.1"/>
    </source>
</evidence>
<protein>
    <submittedName>
        <fullName evidence="2">HypC/HybG/HupF family hydrogenase formation chaperone</fullName>
    </submittedName>
</protein>
<dbReference type="GO" id="GO:0005506">
    <property type="term" value="F:iron ion binding"/>
    <property type="evidence" value="ECO:0007669"/>
    <property type="project" value="TreeGrafter"/>
</dbReference>
<dbReference type="Gene3D" id="2.30.30.140">
    <property type="match status" value="1"/>
</dbReference>
<accession>A0AAU7LWZ5</accession>
<dbReference type="PANTHER" id="PTHR35177:SF2">
    <property type="entry name" value="HYDROGENASE MATURATION FACTOR HYBG"/>
    <property type="match status" value="1"/>
</dbReference>
<dbReference type="InterPro" id="IPR001109">
    <property type="entry name" value="Hydrogenase_HupF/HypC"/>
</dbReference>
<name>A0AAU7LWZ5_9BURK</name>
<reference evidence="2" key="1">
    <citation type="submission" date="2024-05" db="EMBL/GenBank/DDBJ databases">
        <authorList>
            <person name="Bunk B."/>
            <person name="Swiderski J."/>
            <person name="Sproer C."/>
            <person name="Thiel V."/>
        </authorList>
    </citation>
    <scope>NUCLEOTIDE SEQUENCE</scope>
    <source>
        <strain evidence="2">DSM 17735</strain>
    </source>
</reference>
<dbReference type="PROSITE" id="PS01097">
    <property type="entry name" value="HUPF_HYPC"/>
    <property type="match status" value="1"/>
</dbReference>
<dbReference type="GO" id="GO:0051604">
    <property type="term" value="P:protein maturation"/>
    <property type="evidence" value="ECO:0007669"/>
    <property type="project" value="TreeGrafter"/>
</dbReference>
<proteinExistence type="inferred from homology"/>
<dbReference type="AlphaFoldDB" id="A0AAU7LWZ5"/>
<sequence>MCLAIPAQLVELLPGEQAIVNLGGIRKTISIALIETVEVGDYVIVHVGHAIGKIDPEEAARTLAMFGELAEADNDRVSPSTKAAA</sequence>
<dbReference type="PANTHER" id="PTHR35177">
    <property type="entry name" value="HYDROGENASE MATURATION FACTOR HYBG"/>
    <property type="match status" value="1"/>
</dbReference>
<comment type="similarity">
    <text evidence="1">Belongs to the HupF/HypC family.</text>
</comment>
<gene>
    <name evidence="2" type="ORF">ABLV49_10370</name>
</gene>
<dbReference type="InterPro" id="IPR019812">
    <property type="entry name" value="Hydgase_assmbl_chp_CS"/>
</dbReference>